<dbReference type="InterPro" id="IPR005940">
    <property type="entry name" value="Anthranilate_Pribosyl_Tfrase"/>
</dbReference>
<dbReference type="InterPro" id="IPR000312">
    <property type="entry name" value="Glycosyl_Trfase_fam3"/>
</dbReference>
<dbReference type="Proteomes" id="UP000004754">
    <property type="component" value="Unassembled WGS sequence"/>
</dbReference>
<evidence type="ECO:0000256" key="9">
    <source>
        <dbReference type="HAMAP-Rule" id="MF_00211"/>
    </source>
</evidence>
<feature type="binding site" evidence="9">
    <location>
        <position position="89"/>
    </location>
    <ligand>
        <name>5-phospho-alpha-D-ribose 1-diphosphate</name>
        <dbReference type="ChEBI" id="CHEBI:58017"/>
    </ligand>
</feature>
<dbReference type="GO" id="GO:0005829">
    <property type="term" value="C:cytosol"/>
    <property type="evidence" value="ECO:0007669"/>
    <property type="project" value="TreeGrafter"/>
</dbReference>
<evidence type="ECO:0000256" key="3">
    <source>
        <dbReference type="ARBA" id="ARBA00022676"/>
    </source>
</evidence>
<evidence type="ECO:0000259" key="10">
    <source>
        <dbReference type="Pfam" id="PF00591"/>
    </source>
</evidence>
<feature type="binding site" evidence="9">
    <location>
        <begin position="99"/>
        <end position="102"/>
    </location>
    <ligand>
        <name>5-phospho-alpha-D-ribose 1-diphosphate</name>
        <dbReference type="ChEBI" id="CHEBI:58017"/>
    </ligand>
</feature>
<sequence>MDFTKNQEDHMINEAIVKLVDGEDLGGAVAEAAMDEIMGGDCTQNQIAAFLTALAIKEATITEITACAKGMRSHAVKLLNDQPVLEIVGTGGDRANSFNISTVAAIVVSAGGVPVAKHGNRAATSRCGTADCLEALGAAIDLPPEKSEQVLDALGFCFMFAQNYHLSMKYVAPVRKELPIPTVFNILGPLTNPAGATMQLMGVYDESLVEPLARVLSNLGVTRAMVVYGRDGLDEISASSPTTVCEVIDGRFTGYTIHPEDYGMALCRKQDLVGGTPAENAAIARSVLAGEAGARRNAVLLNAGAGIHIATGEPLANAIKKAAALIDSGAAAKQLDDFVALTSSLKRA</sequence>
<dbReference type="GO" id="GO:0000162">
    <property type="term" value="P:L-tryptophan biosynthetic process"/>
    <property type="evidence" value="ECO:0007669"/>
    <property type="project" value="UniProtKB-UniRule"/>
</dbReference>
<dbReference type="HAMAP" id="MF_00211">
    <property type="entry name" value="TrpD"/>
    <property type="match status" value="1"/>
</dbReference>
<accession>E6MDX0</accession>
<feature type="binding site" evidence="9">
    <location>
        <begin position="117"/>
        <end position="125"/>
    </location>
    <ligand>
        <name>5-phospho-alpha-D-ribose 1-diphosphate</name>
        <dbReference type="ChEBI" id="CHEBI:58017"/>
    </ligand>
</feature>
<evidence type="ECO:0000313" key="13">
    <source>
        <dbReference type="Proteomes" id="UP000004754"/>
    </source>
</evidence>
<dbReference type="InterPro" id="IPR017459">
    <property type="entry name" value="Glycosyl_Trfase_fam3_N_dom"/>
</dbReference>
<dbReference type="FunFam" id="3.40.1030.10:FF:000002">
    <property type="entry name" value="Anthranilate phosphoribosyltransferase"/>
    <property type="match status" value="1"/>
</dbReference>
<protein>
    <recommendedName>
        <fullName evidence="9">Anthranilate phosphoribosyltransferase</fullName>
        <ecNumber evidence="9">2.4.2.18</ecNumber>
    </recommendedName>
</protein>
<keyword evidence="9" id="KW-0460">Magnesium</keyword>
<dbReference type="GO" id="GO:0000287">
    <property type="term" value="F:magnesium ion binding"/>
    <property type="evidence" value="ECO:0007669"/>
    <property type="project" value="UniProtKB-UniRule"/>
</dbReference>
<keyword evidence="3 9" id="KW-0328">Glycosyltransferase</keyword>
<comment type="subunit">
    <text evidence="9">Homodimer.</text>
</comment>
<keyword evidence="5 9" id="KW-0822">Tryptophan biosynthesis</keyword>
<feature type="binding site" evidence="9">
    <location>
        <position position="129"/>
    </location>
    <ligand>
        <name>5-phospho-alpha-D-ribose 1-diphosphate</name>
        <dbReference type="ChEBI" id="CHEBI:58017"/>
    </ligand>
</feature>
<dbReference type="SUPFAM" id="SSF52418">
    <property type="entry name" value="Nucleoside phosphorylase/phosphoribosyltransferase catalytic domain"/>
    <property type="match status" value="1"/>
</dbReference>
<dbReference type="STRING" id="887929.HMP0721_0203"/>
<dbReference type="HOGENOM" id="CLU_034315_2_1_9"/>
<feature type="binding site" evidence="9">
    <location>
        <position position="175"/>
    </location>
    <ligand>
        <name>anthranilate</name>
        <dbReference type="ChEBI" id="CHEBI:16567"/>
        <label>2</label>
    </ligand>
</feature>
<dbReference type="EC" id="2.4.2.18" evidence="9"/>
<dbReference type="EMBL" id="AEQN01000005">
    <property type="protein sequence ID" value="EFV02729.1"/>
    <property type="molecule type" value="Genomic_DNA"/>
</dbReference>
<dbReference type="Gene3D" id="3.40.1030.10">
    <property type="entry name" value="Nucleoside phosphorylase/phosphoribosyltransferase catalytic domain"/>
    <property type="match status" value="1"/>
</dbReference>
<dbReference type="PANTHER" id="PTHR43285:SF2">
    <property type="entry name" value="ANTHRANILATE PHOSPHORIBOSYLTRANSFERASE"/>
    <property type="match status" value="1"/>
</dbReference>
<feature type="domain" description="Glycosyl transferase family 3" evidence="10">
    <location>
        <begin position="82"/>
        <end position="331"/>
    </location>
</feature>
<dbReference type="eggNOG" id="COG0547">
    <property type="taxonomic scope" value="Bacteria"/>
</dbReference>
<dbReference type="UniPathway" id="UPA00035">
    <property type="reaction ID" value="UER00041"/>
</dbReference>
<dbReference type="GO" id="GO:0004048">
    <property type="term" value="F:anthranilate phosphoribosyltransferase activity"/>
    <property type="evidence" value="ECO:0007669"/>
    <property type="project" value="UniProtKB-UniRule"/>
</dbReference>
<feature type="binding site" evidence="9">
    <location>
        <position position="97"/>
    </location>
    <ligand>
        <name>5-phospho-alpha-D-ribose 1-diphosphate</name>
        <dbReference type="ChEBI" id="CHEBI:58017"/>
    </ligand>
</feature>
<comment type="caution">
    <text evidence="12">The sequence shown here is derived from an EMBL/GenBank/DDBJ whole genome shotgun (WGS) entry which is preliminary data.</text>
</comment>
<evidence type="ECO:0000256" key="6">
    <source>
        <dbReference type="ARBA" id="ARBA00023141"/>
    </source>
</evidence>
<keyword evidence="6 9" id="KW-0057">Aromatic amino acid biosynthesis</keyword>
<reference evidence="12 13" key="1">
    <citation type="submission" date="2010-12" db="EMBL/GenBank/DDBJ databases">
        <authorList>
            <person name="Muzny D."/>
            <person name="Qin X."/>
            <person name="Deng J."/>
            <person name="Jiang H."/>
            <person name="Liu Y."/>
            <person name="Qu J."/>
            <person name="Song X.-Z."/>
            <person name="Zhang L."/>
            <person name="Thornton R."/>
            <person name="Coyle M."/>
            <person name="Francisco L."/>
            <person name="Jackson L."/>
            <person name="Javaid M."/>
            <person name="Korchina V."/>
            <person name="Kovar C."/>
            <person name="Mata R."/>
            <person name="Mathew T."/>
            <person name="Ngo R."/>
            <person name="Nguyen L."/>
            <person name="Nguyen N."/>
            <person name="Okwuonu G."/>
            <person name="Ongeri F."/>
            <person name="Pham C."/>
            <person name="Simmons D."/>
            <person name="Wilczek-Boney K."/>
            <person name="Hale W."/>
            <person name="Jakkamsetti A."/>
            <person name="Pham P."/>
            <person name="Ruth R."/>
            <person name="San Lucas F."/>
            <person name="Warren J."/>
            <person name="Zhang J."/>
            <person name="Zhao Z."/>
            <person name="Zhou C."/>
            <person name="Zhu D."/>
            <person name="Lee S."/>
            <person name="Bess C."/>
            <person name="Blankenburg K."/>
            <person name="Forbes L."/>
            <person name="Fu Q."/>
            <person name="Gubbala S."/>
            <person name="Hirani K."/>
            <person name="Jayaseelan J.C."/>
            <person name="Lara F."/>
            <person name="Munidasa M."/>
            <person name="Palculict T."/>
            <person name="Patil S."/>
            <person name="Pu L.-L."/>
            <person name="Saada N."/>
            <person name="Tang L."/>
            <person name="Weissenberger G."/>
            <person name="Zhu Y."/>
            <person name="Hemphill L."/>
            <person name="Shang Y."/>
            <person name="Youmans B."/>
            <person name="Ayvaz T."/>
            <person name="Ross M."/>
            <person name="Santibanez J."/>
            <person name="Aqrawi P."/>
            <person name="Gross S."/>
            <person name="Joshi V."/>
            <person name="Fowler G."/>
            <person name="Nazareth L."/>
            <person name="Reid J."/>
            <person name="Worley K."/>
            <person name="Petrosino J."/>
            <person name="Highlander S."/>
            <person name="Gibbs R."/>
        </authorList>
    </citation>
    <scope>NUCLEOTIDE SEQUENCE [LARGE SCALE GENOMIC DNA]</scope>
    <source>
        <strain evidence="12 13">ATCC 23263</strain>
    </source>
</reference>
<evidence type="ECO:0000256" key="1">
    <source>
        <dbReference type="ARBA" id="ARBA00004907"/>
    </source>
</evidence>
<feature type="binding site" evidence="9">
    <location>
        <position position="235"/>
    </location>
    <ligand>
        <name>Mg(2+)</name>
        <dbReference type="ChEBI" id="CHEBI:18420"/>
        <label>1</label>
    </ligand>
</feature>
<dbReference type="PANTHER" id="PTHR43285">
    <property type="entry name" value="ANTHRANILATE PHOSPHORIBOSYLTRANSFERASE"/>
    <property type="match status" value="1"/>
</dbReference>
<organism evidence="12 13">
    <name type="scientific">Pseudoramibacter alactolyticus ATCC 23263</name>
    <dbReference type="NCBI Taxonomy" id="887929"/>
    <lineage>
        <taxon>Bacteria</taxon>
        <taxon>Bacillati</taxon>
        <taxon>Bacillota</taxon>
        <taxon>Clostridia</taxon>
        <taxon>Eubacteriales</taxon>
        <taxon>Eubacteriaceae</taxon>
        <taxon>Pseudoramibacter</taxon>
    </lineage>
</organism>
<comment type="catalytic activity">
    <reaction evidence="7 9">
        <text>N-(5-phospho-beta-D-ribosyl)anthranilate + diphosphate = 5-phospho-alpha-D-ribose 1-diphosphate + anthranilate</text>
        <dbReference type="Rhea" id="RHEA:11768"/>
        <dbReference type="ChEBI" id="CHEBI:16567"/>
        <dbReference type="ChEBI" id="CHEBI:18277"/>
        <dbReference type="ChEBI" id="CHEBI:33019"/>
        <dbReference type="ChEBI" id="CHEBI:58017"/>
        <dbReference type="EC" id="2.4.2.18"/>
    </reaction>
</comment>
<evidence type="ECO:0000256" key="5">
    <source>
        <dbReference type="ARBA" id="ARBA00022822"/>
    </source>
</evidence>
<keyword evidence="4 9" id="KW-0808">Transferase</keyword>
<evidence type="ECO:0000256" key="4">
    <source>
        <dbReference type="ARBA" id="ARBA00022679"/>
    </source>
</evidence>
<name>E6MDX0_9FIRM</name>
<proteinExistence type="inferred from homology"/>
<comment type="similarity">
    <text evidence="9">Belongs to the anthranilate phosphoribosyltransferase family.</text>
</comment>
<dbReference type="Pfam" id="PF00591">
    <property type="entry name" value="Glycos_transf_3"/>
    <property type="match status" value="1"/>
</dbReference>
<feature type="domain" description="Glycosyl transferase family 3 N-terminal" evidence="11">
    <location>
        <begin position="14"/>
        <end position="75"/>
    </location>
</feature>
<keyword evidence="9" id="KW-0479">Metal-binding</keyword>
<evidence type="ECO:0000256" key="8">
    <source>
        <dbReference type="ARBA" id="ARBA00061188"/>
    </source>
</evidence>
<feature type="binding site" evidence="9">
    <location>
        <position position="120"/>
    </location>
    <ligand>
        <name>anthranilate</name>
        <dbReference type="ChEBI" id="CHEBI:16567"/>
        <label>1</label>
    </ligand>
</feature>
<comment type="pathway">
    <text evidence="1 9">Amino-acid biosynthesis; L-tryptophan biosynthesis; L-tryptophan from chorismate: step 2/5.</text>
</comment>
<comment type="cofactor">
    <cofactor evidence="9">
        <name>Mg(2+)</name>
        <dbReference type="ChEBI" id="CHEBI:18420"/>
    </cofactor>
    <text evidence="9">Binds 2 magnesium ions per monomer.</text>
</comment>
<dbReference type="Gene3D" id="1.20.970.10">
    <property type="entry name" value="Transferase, Pyrimidine Nucleoside Phosphorylase, Chain C"/>
    <property type="match status" value="1"/>
</dbReference>
<dbReference type="InterPro" id="IPR035902">
    <property type="entry name" value="Nuc_phospho_transferase"/>
</dbReference>
<feature type="binding site" evidence="9">
    <location>
        <position position="235"/>
    </location>
    <ligand>
        <name>Mg(2+)</name>
        <dbReference type="ChEBI" id="CHEBI:18420"/>
        <label>2</label>
    </ligand>
</feature>
<feature type="binding site" evidence="9">
    <location>
        <position position="101"/>
    </location>
    <ligand>
        <name>Mg(2+)</name>
        <dbReference type="ChEBI" id="CHEBI:18420"/>
        <label>1</label>
    </ligand>
</feature>
<evidence type="ECO:0000313" key="12">
    <source>
        <dbReference type="EMBL" id="EFV02729.1"/>
    </source>
</evidence>
<evidence type="ECO:0000259" key="11">
    <source>
        <dbReference type="Pfam" id="PF02885"/>
    </source>
</evidence>
<feature type="binding site" evidence="9">
    <location>
        <begin position="92"/>
        <end position="93"/>
    </location>
    <ligand>
        <name>5-phospho-alpha-D-ribose 1-diphosphate</name>
        <dbReference type="ChEBI" id="CHEBI:58017"/>
    </ligand>
</feature>
<gene>
    <name evidence="9 12" type="primary">trpD</name>
    <name evidence="12" type="ORF">HMP0721_0203</name>
</gene>
<comment type="function">
    <text evidence="9">Catalyzes the transfer of the phosphoribosyl group of 5-phosphorylribose-1-pyrophosphate (PRPP) to anthranilate to yield N-(5'-phosphoribosyl)-anthranilate (PRA).</text>
</comment>
<comment type="similarity">
    <text evidence="8">In the C-terminal section; belongs to the anthranilate phosphoribosyltransferase family.</text>
</comment>
<evidence type="ECO:0000256" key="2">
    <source>
        <dbReference type="ARBA" id="ARBA00022605"/>
    </source>
</evidence>
<evidence type="ECO:0000256" key="7">
    <source>
        <dbReference type="ARBA" id="ARBA00052328"/>
    </source>
</evidence>
<feature type="binding site" evidence="9">
    <location>
        <position position="234"/>
    </location>
    <ligand>
        <name>Mg(2+)</name>
        <dbReference type="ChEBI" id="CHEBI:18420"/>
        <label>2</label>
    </ligand>
</feature>
<dbReference type="SUPFAM" id="SSF47648">
    <property type="entry name" value="Nucleoside phosphorylase/phosphoribosyltransferase N-terminal domain"/>
    <property type="match status" value="1"/>
</dbReference>
<keyword evidence="13" id="KW-1185">Reference proteome</keyword>
<feature type="binding site" evidence="9">
    <location>
        <position position="89"/>
    </location>
    <ligand>
        <name>anthranilate</name>
        <dbReference type="ChEBI" id="CHEBI:16567"/>
        <label>1</label>
    </ligand>
</feature>
<dbReference type="NCBIfam" id="TIGR01245">
    <property type="entry name" value="trpD"/>
    <property type="match status" value="1"/>
</dbReference>
<dbReference type="AlphaFoldDB" id="E6MDX0"/>
<keyword evidence="2 9" id="KW-0028">Amino-acid biosynthesis</keyword>
<comment type="caution">
    <text evidence="9">Lacks conserved residue(s) required for the propagation of feature annotation.</text>
</comment>
<dbReference type="InterPro" id="IPR036320">
    <property type="entry name" value="Glycosyl_Trfase_fam3_N_dom_sf"/>
</dbReference>
<dbReference type="Pfam" id="PF02885">
    <property type="entry name" value="Glycos_trans_3N"/>
    <property type="match status" value="1"/>
</dbReference>